<dbReference type="STRING" id="151549.A0A4C1XT16"/>
<dbReference type="PROSITE" id="PS50097">
    <property type="entry name" value="BTB"/>
    <property type="match status" value="1"/>
</dbReference>
<gene>
    <name evidence="2" type="primary">kel</name>
    <name evidence="2" type="ORF">EVAR_52129_1</name>
</gene>
<proteinExistence type="predicted"/>
<dbReference type="OrthoDB" id="6482909at2759"/>
<organism evidence="2 3">
    <name type="scientific">Eumeta variegata</name>
    <name type="common">Bagworm moth</name>
    <name type="synonym">Eumeta japonica</name>
    <dbReference type="NCBI Taxonomy" id="151549"/>
    <lineage>
        <taxon>Eukaryota</taxon>
        <taxon>Metazoa</taxon>
        <taxon>Ecdysozoa</taxon>
        <taxon>Arthropoda</taxon>
        <taxon>Hexapoda</taxon>
        <taxon>Insecta</taxon>
        <taxon>Pterygota</taxon>
        <taxon>Neoptera</taxon>
        <taxon>Endopterygota</taxon>
        <taxon>Lepidoptera</taxon>
        <taxon>Glossata</taxon>
        <taxon>Ditrysia</taxon>
        <taxon>Tineoidea</taxon>
        <taxon>Psychidae</taxon>
        <taxon>Oiketicinae</taxon>
        <taxon>Eumeta</taxon>
    </lineage>
</organism>
<dbReference type="PANTHER" id="PTHR24410:SF23">
    <property type="entry name" value="BTB DOMAIN-CONTAINING PROTEIN-RELATED"/>
    <property type="match status" value="1"/>
</dbReference>
<dbReference type="EMBL" id="BGZK01000926">
    <property type="protein sequence ID" value="GBP65355.1"/>
    <property type="molecule type" value="Genomic_DNA"/>
</dbReference>
<dbReference type="SMART" id="SM00225">
    <property type="entry name" value="BTB"/>
    <property type="match status" value="1"/>
</dbReference>
<name>A0A4C1XT16_EUMVA</name>
<dbReference type="SUPFAM" id="SSF54695">
    <property type="entry name" value="POZ domain"/>
    <property type="match status" value="1"/>
</dbReference>
<reference evidence="2 3" key="1">
    <citation type="journal article" date="2019" name="Commun. Biol.">
        <title>The bagworm genome reveals a unique fibroin gene that provides high tensile strength.</title>
        <authorList>
            <person name="Kono N."/>
            <person name="Nakamura H."/>
            <person name="Ohtoshi R."/>
            <person name="Tomita M."/>
            <person name="Numata K."/>
            <person name="Arakawa K."/>
        </authorList>
    </citation>
    <scope>NUCLEOTIDE SEQUENCE [LARGE SCALE GENOMIC DNA]</scope>
</reference>
<accession>A0A4C1XT16</accession>
<dbReference type="InterPro" id="IPR011333">
    <property type="entry name" value="SKP1/BTB/POZ_sf"/>
</dbReference>
<protein>
    <submittedName>
        <fullName evidence="2">Ring canal kelch protein</fullName>
    </submittedName>
</protein>
<evidence type="ECO:0000313" key="3">
    <source>
        <dbReference type="Proteomes" id="UP000299102"/>
    </source>
</evidence>
<feature type="domain" description="BTB" evidence="1">
    <location>
        <begin position="29"/>
        <end position="84"/>
    </location>
</feature>
<evidence type="ECO:0000313" key="2">
    <source>
        <dbReference type="EMBL" id="GBP65355.1"/>
    </source>
</evidence>
<dbReference type="Proteomes" id="UP000299102">
    <property type="component" value="Unassembled WGS sequence"/>
</dbReference>
<sequence length="220" mass="24781">MEISFDEYLLNLKIAAKKFYALRQDDKFCDVTLCSGDAVIKAHRVVLAANCRYFEEIFTASQNELVNLSDVSPDVLPLVVDFLYAVSSESIRWRNRDPDLGTLSEQLWIVADSVTGRRGYEHATVDESTVQQLMAAADKLGIGDLVNFCARYLKTHLDSSNALEALSWKGLLKNNPGIPIGYPPHYMTAGTEKERRRPSRSTTAPVHLQLGRPRLCKWMM</sequence>
<dbReference type="Pfam" id="PF00651">
    <property type="entry name" value="BTB"/>
    <property type="match status" value="1"/>
</dbReference>
<dbReference type="InterPro" id="IPR000210">
    <property type="entry name" value="BTB/POZ_dom"/>
</dbReference>
<keyword evidence="3" id="KW-1185">Reference proteome</keyword>
<dbReference type="AlphaFoldDB" id="A0A4C1XT16"/>
<dbReference type="PANTHER" id="PTHR24410">
    <property type="entry name" value="HL07962P-RELATED"/>
    <property type="match status" value="1"/>
</dbReference>
<evidence type="ECO:0000259" key="1">
    <source>
        <dbReference type="PROSITE" id="PS50097"/>
    </source>
</evidence>
<dbReference type="Gene3D" id="3.30.710.10">
    <property type="entry name" value="Potassium Channel Kv1.1, Chain A"/>
    <property type="match status" value="1"/>
</dbReference>
<dbReference type="InterPro" id="IPR051481">
    <property type="entry name" value="BTB-POZ/Galectin-3-binding"/>
</dbReference>
<comment type="caution">
    <text evidence="2">The sequence shown here is derived from an EMBL/GenBank/DDBJ whole genome shotgun (WGS) entry which is preliminary data.</text>
</comment>